<reference evidence="2" key="1">
    <citation type="submission" date="2020-04" db="EMBL/GenBank/DDBJ databases">
        <authorList>
            <person name="Zhang T."/>
        </authorList>
    </citation>
    <scope>NUCLEOTIDE SEQUENCE</scope>
    <source>
        <strain evidence="2">HKST-UBA02</strain>
    </source>
</reference>
<dbReference type="InterPro" id="IPR008965">
    <property type="entry name" value="CBM2/CBM3_carb-bd_dom_sf"/>
</dbReference>
<gene>
    <name evidence="2" type="ORF">KDA27_09955</name>
</gene>
<dbReference type="AlphaFoldDB" id="A0A956NBD4"/>
<protein>
    <recommendedName>
        <fullName evidence="1">Cohesin domain-containing protein</fullName>
    </recommendedName>
</protein>
<feature type="domain" description="Cohesin" evidence="1">
    <location>
        <begin position="379"/>
        <end position="506"/>
    </location>
</feature>
<dbReference type="Gene3D" id="2.60.40.680">
    <property type="match status" value="2"/>
</dbReference>
<organism evidence="2 3">
    <name type="scientific">Eiseniibacteriota bacterium</name>
    <dbReference type="NCBI Taxonomy" id="2212470"/>
    <lineage>
        <taxon>Bacteria</taxon>
        <taxon>Candidatus Eiseniibacteriota</taxon>
    </lineage>
</organism>
<comment type="caution">
    <text evidence="2">The sequence shown here is derived from an EMBL/GenBank/DDBJ whole genome shotgun (WGS) entry which is preliminary data.</text>
</comment>
<evidence type="ECO:0000259" key="1">
    <source>
        <dbReference type="Pfam" id="PF00963"/>
    </source>
</evidence>
<dbReference type="Proteomes" id="UP000739538">
    <property type="component" value="Unassembled WGS sequence"/>
</dbReference>
<dbReference type="Pfam" id="PF00963">
    <property type="entry name" value="Cohesin"/>
    <property type="match status" value="2"/>
</dbReference>
<accession>A0A956NBD4</accession>
<dbReference type="InterPro" id="IPR002102">
    <property type="entry name" value="Cohesin_dom"/>
</dbReference>
<proteinExistence type="predicted"/>
<evidence type="ECO:0000313" key="2">
    <source>
        <dbReference type="EMBL" id="MCA9756115.1"/>
    </source>
</evidence>
<dbReference type="EMBL" id="JAGQHS010000042">
    <property type="protein sequence ID" value="MCA9756115.1"/>
    <property type="molecule type" value="Genomic_DNA"/>
</dbReference>
<sequence length="597" mass="59820">MPRRTALVPVLLLVGVSGGTGGRLADEALALGDTPPTVTIVAPSGGEQYVGGSRQDIEYTVFDPDLQPLTVTIDHSTNDGVSWQQILSTTNANGSFSVGWDVPNATYANGRVRVTANDGATAPASAVSSAFSVTSSETGSNTLTIGTNSGAVGSAAALSVSLANEDVVRSLEMDVVFDPEILSLTGVSRLGRAVAFSDSSAVVADGTVRIFLQPSGLQTIAAGSGSILSLSFQLEAAGSSDVSTAAFMLSGLAGNALEATSVPGRMNVTGGSGDPPVITLVSPQGGETFVGGSVATIQYVASGGEEPLSVAIEYSGNDGASYSESGVDPNNVGVFLWQVPNAQTAAGRIRVTASDGANSATDESGSFTITAATNRNVLAVGSAGGVGGTSVSLPLTLENADVVKALQFDLDFEPDVTAFASATASGRGASMVLTMQTVAAGRARGVMRFEDASTLGAGDGEVATIQFSLLGSRGEQSLVEPTAILLSDVDANEIPDVVGLSGVVTVTSDPVGPPRVDLSVLKNPGRPRHLQIFVSVADGSGNAPSVSLGGTSVTMTSLGEGVFTGTAFVEQSTSSVTVTATDTVGDATGTDSETVSF</sequence>
<dbReference type="CDD" id="cd08547">
    <property type="entry name" value="Type_II_cohesin"/>
    <property type="match status" value="1"/>
</dbReference>
<dbReference type="GO" id="GO:0030246">
    <property type="term" value="F:carbohydrate binding"/>
    <property type="evidence" value="ECO:0007669"/>
    <property type="project" value="InterPro"/>
</dbReference>
<name>A0A956NBD4_UNCEI</name>
<dbReference type="GO" id="GO:0000272">
    <property type="term" value="P:polysaccharide catabolic process"/>
    <property type="evidence" value="ECO:0007669"/>
    <property type="project" value="InterPro"/>
</dbReference>
<feature type="domain" description="Cohesin" evidence="1">
    <location>
        <begin position="142"/>
        <end position="252"/>
    </location>
</feature>
<evidence type="ECO:0000313" key="3">
    <source>
        <dbReference type="Proteomes" id="UP000739538"/>
    </source>
</evidence>
<reference evidence="2" key="2">
    <citation type="journal article" date="2021" name="Microbiome">
        <title>Successional dynamics and alternative stable states in a saline activated sludge microbial community over 9 years.</title>
        <authorList>
            <person name="Wang Y."/>
            <person name="Ye J."/>
            <person name="Ju F."/>
            <person name="Liu L."/>
            <person name="Boyd J.A."/>
            <person name="Deng Y."/>
            <person name="Parks D.H."/>
            <person name="Jiang X."/>
            <person name="Yin X."/>
            <person name="Woodcroft B.J."/>
            <person name="Tyson G.W."/>
            <person name="Hugenholtz P."/>
            <person name="Polz M.F."/>
            <person name="Zhang T."/>
        </authorList>
    </citation>
    <scope>NUCLEOTIDE SEQUENCE</scope>
    <source>
        <strain evidence="2">HKST-UBA02</strain>
    </source>
</reference>
<dbReference type="SUPFAM" id="SSF49384">
    <property type="entry name" value="Carbohydrate-binding domain"/>
    <property type="match status" value="2"/>
</dbReference>